<gene>
    <name evidence="2" type="ORF">ACM15_26545</name>
</gene>
<keyword evidence="1" id="KW-0472">Membrane</keyword>
<evidence type="ECO:0000313" key="3">
    <source>
        <dbReference type="Proteomes" id="UP000036166"/>
    </source>
</evidence>
<comment type="caution">
    <text evidence="2">The sequence shown here is derived from an EMBL/GenBank/DDBJ whole genome shotgun (WGS) entry which is preliminary data.</text>
</comment>
<dbReference type="AlphaFoldDB" id="A0A0J6C309"/>
<dbReference type="PATRIC" id="fig|328812.4.peg.1520"/>
<protein>
    <submittedName>
        <fullName evidence="2">Uncharacterized protein</fullName>
    </submittedName>
</protein>
<dbReference type="Proteomes" id="UP000036166">
    <property type="component" value="Unassembled WGS sequence"/>
</dbReference>
<keyword evidence="1" id="KW-1133">Transmembrane helix</keyword>
<name>A0A0J6C309_9BACT</name>
<organism evidence="2 3">
    <name type="scientific">Parabacteroides goldsteinii</name>
    <dbReference type="NCBI Taxonomy" id="328812"/>
    <lineage>
        <taxon>Bacteria</taxon>
        <taxon>Pseudomonadati</taxon>
        <taxon>Bacteroidota</taxon>
        <taxon>Bacteroidia</taxon>
        <taxon>Bacteroidales</taxon>
        <taxon>Tannerellaceae</taxon>
        <taxon>Parabacteroides</taxon>
    </lineage>
</organism>
<reference evidence="2 3" key="1">
    <citation type="submission" date="2015-06" db="EMBL/GenBank/DDBJ databases">
        <title>Draft Genome Sequence of Parabacteroides goldsteinii with Putative Novel Metallo-Beta-Lactamases Isolated from a Blood Culture from a Human Patient.</title>
        <authorList>
            <person name="Krogh T.J."/>
            <person name="Agergaard C.N."/>
            <person name="Moller-Jensen J."/>
            <person name="Justesen U.S."/>
        </authorList>
    </citation>
    <scope>NUCLEOTIDE SEQUENCE [LARGE SCALE GENOMIC DNA]</scope>
    <source>
        <strain evidence="2 3">910340</strain>
    </source>
</reference>
<evidence type="ECO:0000256" key="1">
    <source>
        <dbReference type="SAM" id="Phobius"/>
    </source>
</evidence>
<sequence>MKLSLVAADVNLISEETPSFAWILVWTFMPPFFFPVFGWRPTPVKIRLENRLIVVESIICSRFIQLEDGLFRLSDESSLRYVLYRSR</sequence>
<evidence type="ECO:0000313" key="2">
    <source>
        <dbReference type="EMBL" id="KMM30691.1"/>
    </source>
</evidence>
<proteinExistence type="predicted"/>
<dbReference type="EMBL" id="LFJV01000167">
    <property type="protein sequence ID" value="KMM30691.1"/>
    <property type="molecule type" value="Genomic_DNA"/>
</dbReference>
<feature type="transmembrane region" description="Helical" evidence="1">
    <location>
        <begin position="20"/>
        <end position="39"/>
    </location>
</feature>
<keyword evidence="1" id="KW-0812">Transmembrane</keyword>
<accession>A0A0J6C309</accession>